<reference evidence="2 3" key="1">
    <citation type="submission" date="2021-08" db="EMBL/GenBank/DDBJ databases">
        <authorList>
            <person name="Peeters C."/>
        </authorList>
    </citation>
    <scope>NUCLEOTIDE SEQUENCE [LARGE SCALE GENOMIC DNA]</scope>
    <source>
        <strain evidence="2 3">LMG 21510</strain>
    </source>
</reference>
<evidence type="ECO:0000313" key="2">
    <source>
        <dbReference type="EMBL" id="CAG9179329.1"/>
    </source>
</evidence>
<proteinExistence type="predicted"/>
<keyword evidence="1" id="KW-0812">Transmembrane</keyword>
<keyword evidence="3" id="KW-1185">Reference proteome</keyword>
<feature type="transmembrane region" description="Helical" evidence="1">
    <location>
        <begin position="40"/>
        <end position="62"/>
    </location>
</feature>
<dbReference type="EMBL" id="CAJZAH010000004">
    <property type="protein sequence ID" value="CAG9179329.1"/>
    <property type="molecule type" value="Genomic_DNA"/>
</dbReference>
<evidence type="ECO:0000256" key="1">
    <source>
        <dbReference type="SAM" id="Phobius"/>
    </source>
</evidence>
<protein>
    <recommendedName>
        <fullName evidence="4">DUF1049 domain-containing protein</fullName>
    </recommendedName>
</protein>
<name>A0ABM8XGP4_9BURK</name>
<evidence type="ECO:0000313" key="3">
    <source>
        <dbReference type="Proteomes" id="UP000721236"/>
    </source>
</evidence>
<dbReference type="RefSeq" id="WP_222207329.1">
    <property type="nucleotide sequence ID" value="NZ_CAJZAH010000004.1"/>
</dbReference>
<dbReference type="Proteomes" id="UP000721236">
    <property type="component" value="Unassembled WGS sequence"/>
</dbReference>
<keyword evidence="1" id="KW-1133">Transmembrane helix</keyword>
<comment type="caution">
    <text evidence="2">The sequence shown here is derived from an EMBL/GenBank/DDBJ whole genome shotgun (WGS) entry which is preliminary data.</text>
</comment>
<organism evidence="2 3">
    <name type="scientific">Cupriavidus respiraculi</name>
    <dbReference type="NCBI Taxonomy" id="195930"/>
    <lineage>
        <taxon>Bacteria</taxon>
        <taxon>Pseudomonadati</taxon>
        <taxon>Pseudomonadota</taxon>
        <taxon>Betaproteobacteria</taxon>
        <taxon>Burkholderiales</taxon>
        <taxon>Burkholderiaceae</taxon>
        <taxon>Cupriavidus</taxon>
    </lineage>
</organism>
<gene>
    <name evidence="2" type="ORF">LMG21510_03748</name>
</gene>
<sequence>MKYVYITLIVLFTAVVLLFKFQNLDSVTLTLFRMSMTLPASVLVFLIYVLGMLTGGFVVSLLRVWARGAMAKAGA</sequence>
<accession>A0ABM8XGP4</accession>
<keyword evidence="1" id="KW-0472">Membrane</keyword>
<evidence type="ECO:0008006" key="4">
    <source>
        <dbReference type="Google" id="ProtNLM"/>
    </source>
</evidence>